<organism evidence="6 7">
    <name type="scientific">Canna indica</name>
    <name type="common">Indian-shot</name>
    <dbReference type="NCBI Taxonomy" id="4628"/>
    <lineage>
        <taxon>Eukaryota</taxon>
        <taxon>Viridiplantae</taxon>
        <taxon>Streptophyta</taxon>
        <taxon>Embryophyta</taxon>
        <taxon>Tracheophyta</taxon>
        <taxon>Spermatophyta</taxon>
        <taxon>Magnoliopsida</taxon>
        <taxon>Liliopsida</taxon>
        <taxon>Zingiberales</taxon>
        <taxon>Cannaceae</taxon>
        <taxon>Canna</taxon>
    </lineage>
</organism>
<evidence type="ECO:0000256" key="2">
    <source>
        <dbReference type="ARBA" id="ARBA00022679"/>
    </source>
</evidence>
<evidence type="ECO:0000256" key="3">
    <source>
        <dbReference type="ARBA" id="ARBA00022691"/>
    </source>
</evidence>
<dbReference type="Gene3D" id="3.40.50.150">
    <property type="entry name" value="Vaccinia Virus protein VP39"/>
    <property type="match status" value="1"/>
</dbReference>
<evidence type="ECO:0000256" key="5">
    <source>
        <dbReference type="SAM" id="MobiDB-lite"/>
    </source>
</evidence>
<dbReference type="Pfam" id="PF01596">
    <property type="entry name" value="Methyltransf_3"/>
    <property type="match status" value="2"/>
</dbReference>
<keyword evidence="3" id="KW-0949">S-adenosyl-L-methionine</keyword>
<sequence>MRLGKEVVLDPESLPSYPIARSPFSPPPSRRRRPLKLPAGLPIARTLKPNTHSKCSSSSPLSPPYARCSIEKCCCIKNLMTTSIDEGHFLGMLLKLINAKNTIEIGVYTGYSLLATALTIPDDGKVGLDARIKILAMDINWKNYEIELPVIQKVNVAHKIDFHKGLALLASSVKTNCLKIGGAARHPMRKYIRYYEDFVIELNNALATDKRIEICQLPAGNSVTLCRRIK</sequence>
<feature type="region of interest" description="Disordered" evidence="5">
    <location>
        <begin position="1"/>
        <end position="35"/>
    </location>
</feature>
<dbReference type="GO" id="GO:0008757">
    <property type="term" value="F:S-adenosylmethionine-dependent methyltransferase activity"/>
    <property type="evidence" value="ECO:0007669"/>
    <property type="project" value="TreeGrafter"/>
</dbReference>
<accession>A0AAQ3QLI4</accession>
<dbReference type="GO" id="GO:0032259">
    <property type="term" value="P:methylation"/>
    <property type="evidence" value="ECO:0007669"/>
    <property type="project" value="UniProtKB-KW"/>
</dbReference>
<dbReference type="PANTHER" id="PTHR10509:SF81">
    <property type="entry name" value="CAFFEOYL-COA O-METHYLTRANSFERASE 1"/>
    <property type="match status" value="1"/>
</dbReference>
<dbReference type="InterPro" id="IPR029063">
    <property type="entry name" value="SAM-dependent_MTases_sf"/>
</dbReference>
<proteinExistence type="inferred from homology"/>
<dbReference type="PANTHER" id="PTHR10509">
    <property type="entry name" value="O-METHYLTRANSFERASE-RELATED"/>
    <property type="match status" value="1"/>
</dbReference>
<protein>
    <submittedName>
        <fullName evidence="6">Caffeoyl-CoA O-methyltransferase</fullName>
    </submittedName>
</protein>
<evidence type="ECO:0000313" key="7">
    <source>
        <dbReference type="Proteomes" id="UP001327560"/>
    </source>
</evidence>
<dbReference type="InterPro" id="IPR002935">
    <property type="entry name" value="SAM_O-MeTrfase"/>
</dbReference>
<evidence type="ECO:0000313" key="6">
    <source>
        <dbReference type="EMBL" id="WOL13516.1"/>
    </source>
</evidence>
<dbReference type="Proteomes" id="UP001327560">
    <property type="component" value="Chromosome 7"/>
</dbReference>
<evidence type="ECO:0000256" key="1">
    <source>
        <dbReference type="ARBA" id="ARBA00022603"/>
    </source>
</evidence>
<reference evidence="6 7" key="1">
    <citation type="submission" date="2023-10" db="EMBL/GenBank/DDBJ databases">
        <title>Chromosome-scale genome assembly provides insights into flower coloration mechanisms of Canna indica.</title>
        <authorList>
            <person name="Li C."/>
        </authorList>
    </citation>
    <scope>NUCLEOTIDE SEQUENCE [LARGE SCALE GENOMIC DNA]</scope>
    <source>
        <tissue evidence="6">Flower</tissue>
    </source>
</reference>
<dbReference type="SUPFAM" id="SSF53335">
    <property type="entry name" value="S-adenosyl-L-methionine-dependent methyltransferases"/>
    <property type="match status" value="1"/>
</dbReference>
<gene>
    <name evidence="6" type="ORF">Cni_G22286</name>
</gene>
<keyword evidence="7" id="KW-1185">Reference proteome</keyword>
<keyword evidence="1" id="KW-0489">Methyltransferase</keyword>
<dbReference type="GO" id="GO:0008171">
    <property type="term" value="F:O-methyltransferase activity"/>
    <property type="evidence" value="ECO:0007669"/>
    <property type="project" value="InterPro"/>
</dbReference>
<keyword evidence="2" id="KW-0808">Transferase</keyword>
<name>A0AAQ3QLI4_9LILI</name>
<comment type="similarity">
    <text evidence="4">Belongs to the class I-like SAM-binding methyltransferase superfamily. Cation-dependent O-methyltransferase family.</text>
</comment>
<dbReference type="InterPro" id="IPR050362">
    <property type="entry name" value="Cation-dep_OMT"/>
</dbReference>
<dbReference type="EMBL" id="CP136896">
    <property type="protein sequence ID" value="WOL13516.1"/>
    <property type="molecule type" value="Genomic_DNA"/>
</dbReference>
<evidence type="ECO:0000256" key="4">
    <source>
        <dbReference type="ARBA" id="ARBA00023453"/>
    </source>
</evidence>
<dbReference type="AlphaFoldDB" id="A0AAQ3QLI4"/>